<feature type="transmembrane region" description="Helical" evidence="10">
    <location>
        <begin position="507"/>
        <end position="525"/>
    </location>
</feature>
<comment type="subcellular location">
    <subcellularLocation>
        <location evidence="1">Endomembrane system</location>
        <topology evidence="1">Multi-pass membrane protein</topology>
    </subcellularLocation>
</comment>
<evidence type="ECO:0000256" key="7">
    <source>
        <dbReference type="ARBA" id="ARBA00022989"/>
    </source>
</evidence>
<dbReference type="GO" id="GO:0016020">
    <property type="term" value="C:membrane"/>
    <property type="evidence" value="ECO:0007669"/>
    <property type="project" value="InterPro"/>
</dbReference>
<evidence type="ECO:0000313" key="11">
    <source>
        <dbReference type="EMBL" id="QID05094.1"/>
    </source>
</evidence>
<keyword evidence="9 10" id="KW-0472">Membrane</keyword>
<dbReference type="Pfam" id="PF03030">
    <property type="entry name" value="H_PPase"/>
    <property type="match status" value="1"/>
</dbReference>
<evidence type="ECO:0000256" key="1">
    <source>
        <dbReference type="ARBA" id="ARBA00004127"/>
    </source>
</evidence>
<evidence type="ECO:0000256" key="5">
    <source>
        <dbReference type="ARBA" id="ARBA00022842"/>
    </source>
</evidence>
<evidence type="ECO:0000256" key="9">
    <source>
        <dbReference type="ARBA" id="ARBA00023136"/>
    </source>
</evidence>
<keyword evidence="8" id="KW-0406">Ion transport</keyword>
<feature type="transmembrane region" description="Helical" evidence="10">
    <location>
        <begin position="441"/>
        <end position="463"/>
    </location>
</feature>
<reference evidence="11" key="1">
    <citation type="submission" date="2019-07" db="EMBL/GenBank/DDBJ databases">
        <authorList>
            <person name="Folgueira I."/>
            <person name="Lamas J."/>
            <person name="Leiro J."/>
        </authorList>
    </citation>
    <scope>NUCLEOTIDE SEQUENCE</scope>
    <source>
        <strain evidence="11">I1</strain>
    </source>
</reference>
<dbReference type="PIRSF" id="PIRSF001265">
    <property type="entry name" value="H+-PPase"/>
    <property type="match status" value="1"/>
</dbReference>
<sequence length="746" mass="78947">MLDIESNILIVLICCFVGLLWAIVNATLVSKVRVGGSSAVKTNAYNQFHDVETQPDAKVNLLLEIASYIERGSNAFLFAEYKYIGVFVILMAFVIFFAVEEHLGQLWTTAAFLCGCLTSLLSGYIGMRIAVFSNYRTAIQAQTSMSKAFLVAYRGGCVMGFALTSLGLLVLTLLITLYTNIYIEEYEDYNSMYECLAGYGLGGSTIALFGRVGGGIFTKAADVGADLVGKVEEGMDEDSPSNPATIADNVGDNVGDIAGMGSDLFGSFAESTSAALVVASASPTFQYQPSALFYPLMISAFGIIVCLITSLFAQSTQAHSFKGVSDVLKYQLLISTVLATPALYLAGYITLPERLYGLAEVDRTPIYGWYCTLFGLWSGLIIGLVTEYYTSHSYGPVREVARSCETGAATNVIYGLALGHLSTIIPVFLLAITAFACHMFLGMFGVALGALGMLSTLSVGLAIDGYGPISDNAGGIAEMAELGHEVRERTDALDAAGNTTAAIGKGFAIGSAALVSLSLYGAFLTRAQNFTNLHPITAIDVNAPLIFSGLLVGAMLPYAFSALTMKSVGKAAYEMVEEVRRQLRSDPNIKLGRSRPDYERCINIATKSSLSEMFLPATIVLGTPFVAGCFFGPTCVAGVLPGILISGVSMAISSANSGGAWDNAKKYIESGQYTDASGMVKKKGSNEHKAAVIGDTIGDPLKDTSGPALNILVKLSAIFSLVFASFFDKTAFLQCTINPTSGGCSA</sequence>
<dbReference type="InterPro" id="IPR004131">
    <property type="entry name" value="PPase-energised_H-pump"/>
</dbReference>
<organism evidence="11">
    <name type="scientific">Philasterides dicentrarchi</name>
    <dbReference type="NCBI Taxonomy" id="282688"/>
    <lineage>
        <taxon>Eukaryota</taxon>
        <taxon>Sar</taxon>
        <taxon>Alveolata</taxon>
        <taxon>Ciliophora</taxon>
        <taxon>Intramacronucleata</taxon>
        <taxon>Oligohymenophorea</taxon>
        <taxon>Scuticociliatia</taxon>
        <taxon>Philasterida</taxon>
        <taxon>Philasteridae</taxon>
        <taxon>Philasterides</taxon>
    </lineage>
</organism>
<keyword evidence="5" id="KW-0460">Magnesium</keyword>
<dbReference type="EC" id="7.1.3.1" evidence="2"/>
<feature type="transmembrane region" description="Helical" evidence="10">
    <location>
        <begin position="366"/>
        <end position="390"/>
    </location>
</feature>
<protein>
    <recommendedName>
        <fullName evidence="2">H(+)-exporting diphosphatase</fullName>
        <ecNumber evidence="2">7.1.3.1</ecNumber>
    </recommendedName>
</protein>
<feature type="transmembrane region" description="Helical" evidence="10">
    <location>
        <begin position="614"/>
        <end position="640"/>
    </location>
</feature>
<dbReference type="HAMAP" id="MF_01129">
    <property type="entry name" value="PPase_energized_pump"/>
    <property type="match status" value="1"/>
</dbReference>
<dbReference type="AlphaFoldDB" id="A0A6G6A9Y6"/>
<feature type="transmembrane region" description="Helical" evidence="10">
    <location>
        <begin position="545"/>
        <end position="565"/>
    </location>
</feature>
<evidence type="ECO:0000256" key="6">
    <source>
        <dbReference type="ARBA" id="ARBA00022967"/>
    </source>
</evidence>
<dbReference type="SMR" id="A0A6G6A9Y6"/>
<feature type="transmembrane region" description="Helical" evidence="10">
    <location>
        <begin position="148"/>
        <end position="178"/>
    </location>
</feature>
<dbReference type="PANTHER" id="PTHR31998">
    <property type="entry name" value="K(+)-INSENSITIVE PYROPHOSPHATE-ENERGIZED PROTON PUMP"/>
    <property type="match status" value="1"/>
</dbReference>
<keyword evidence="6" id="KW-1278">Translocase</keyword>
<dbReference type="EMBL" id="MN207485">
    <property type="protein sequence ID" value="QIJ96372.1"/>
    <property type="molecule type" value="Genomic_DNA"/>
</dbReference>
<dbReference type="EMBL" id="MN193567">
    <property type="protein sequence ID" value="QID05094.1"/>
    <property type="molecule type" value="mRNA"/>
</dbReference>
<evidence type="ECO:0000256" key="10">
    <source>
        <dbReference type="SAM" id="Phobius"/>
    </source>
</evidence>
<feature type="transmembrane region" description="Helical" evidence="10">
    <location>
        <begin position="708"/>
        <end position="727"/>
    </location>
</feature>
<name>A0A6G6A9Y6_9CILI</name>
<evidence type="ECO:0000256" key="4">
    <source>
        <dbReference type="ARBA" id="ARBA00022692"/>
    </source>
</evidence>
<evidence type="ECO:0000256" key="8">
    <source>
        <dbReference type="ARBA" id="ARBA00023065"/>
    </source>
</evidence>
<feature type="transmembrane region" description="Helical" evidence="10">
    <location>
        <begin position="332"/>
        <end position="351"/>
    </location>
</feature>
<accession>A0A6G6A9Y6</accession>
<feature type="transmembrane region" description="Helical" evidence="10">
    <location>
        <begin position="411"/>
        <end position="435"/>
    </location>
</feature>
<keyword evidence="4 10" id="KW-0812">Transmembrane</keyword>
<feature type="transmembrane region" description="Helical" evidence="10">
    <location>
        <begin position="81"/>
        <end position="99"/>
    </location>
</feature>
<feature type="transmembrane region" description="Helical" evidence="10">
    <location>
        <begin position="292"/>
        <end position="312"/>
    </location>
</feature>
<feature type="transmembrane region" description="Helical" evidence="10">
    <location>
        <begin position="6"/>
        <end position="24"/>
    </location>
</feature>
<dbReference type="GO" id="GO:0009678">
    <property type="term" value="F:diphosphate hydrolysis-driven proton transmembrane transporter activity"/>
    <property type="evidence" value="ECO:0007669"/>
    <property type="project" value="UniProtKB-EC"/>
</dbReference>
<dbReference type="GO" id="GO:0012505">
    <property type="term" value="C:endomembrane system"/>
    <property type="evidence" value="ECO:0007669"/>
    <property type="project" value="UniProtKB-SubCell"/>
</dbReference>
<dbReference type="NCBIfam" id="TIGR01104">
    <property type="entry name" value="V_PPase"/>
    <property type="match status" value="1"/>
</dbReference>
<keyword evidence="3" id="KW-0813">Transport</keyword>
<evidence type="ECO:0000256" key="3">
    <source>
        <dbReference type="ARBA" id="ARBA00022448"/>
    </source>
</evidence>
<feature type="transmembrane region" description="Helical" evidence="10">
    <location>
        <begin position="105"/>
        <end position="127"/>
    </location>
</feature>
<proteinExistence type="evidence at transcript level"/>
<evidence type="ECO:0000313" key="12">
    <source>
        <dbReference type="EMBL" id="QIJ96372.1"/>
    </source>
</evidence>
<evidence type="ECO:0000256" key="2">
    <source>
        <dbReference type="ARBA" id="ARBA00013242"/>
    </source>
</evidence>
<dbReference type="NCBIfam" id="NF001960">
    <property type="entry name" value="PRK00733.3-5"/>
    <property type="match status" value="1"/>
</dbReference>
<dbReference type="GO" id="GO:0004427">
    <property type="term" value="F:inorganic diphosphate phosphatase activity"/>
    <property type="evidence" value="ECO:0007669"/>
    <property type="project" value="InterPro"/>
</dbReference>
<reference evidence="12" key="2">
    <citation type="submission" date="2019-07" db="EMBL/GenBank/DDBJ databases">
        <authorList>
            <person name="Folgueira I."/>
            <person name="Lamas J."/>
            <person name="Sueiro R."/>
            <person name="Leiro J."/>
        </authorList>
    </citation>
    <scope>NUCLEOTIDE SEQUENCE</scope>
    <source>
        <strain evidence="12">I1</strain>
    </source>
</reference>
<keyword evidence="7 10" id="KW-1133">Transmembrane helix</keyword>